<dbReference type="EMBL" id="UINC01027013">
    <property type="protein sequence ID" value="SVB05510.1"/>
    <property type="molecule type" value="Genomic_DNA"/>
</dbReference>
<sequence>MQTNYRDMDASAESATPFSRDVFYQVADAFHSDPPECVVVLSAADASIPLGLTALIEPALTLRLGQKISRVIGPRERRAAERDLALDTRDEVDRRYLARTEHCPAYLEWRLKDLDDSHFLVWSRKQIGLEVRLARSADDAILWRAAHTTSRSDGGLPLSLLSLPIAAAEATMFNQDADQLPSMIGDVVRRLVVTLPDVR</sequence>
<name>A0A382AVB6_9ZZZZ</name>
<proteinExistence type="predicted"/>
<gene>
    <name evidence="1" type="ORF">METZ01_LOCUS158364</name>
</gene>
<reference evidence="1" key="1">
    <citation type="submission" date="2018-05" db="EMBL/GenBank/DDBJ databases">
        <authorList>
            <person name="Lanie J.A."/>
            <person name="Ng W.-L."/>
            <person name="Kazmierczak K.M."/>
            <person name="Andrzejewski T.M."/>
            <person name="Davidsen T.M."/>
            <person name="Wayne K.J."/>
            <person name="Tettelin H."/>
            <person name="Glass J.I."/>
            <person name="Rusch D."/>
            <person name="Podicherti R."/>
            <person name="Tsui H.-C.T."/>
            <person name="Winkler M.E."/>
        </authorList>
    </citation>
    <scope>NUCLEOTIDE SEQUENCE</scope>
</reference>
<accession>A0A382AVB6</accession>
<organism evidence="1">
    <name type="scientific">marine metagenome</name>
    <dbReference type="NCBI Taxonomy" id="408172"/>
    <lineage>
        <taxon>unclassified sequences</taxon>
        <taxon>metagenomes</taxon>
        <taxon>ecological metagenomes</taxon>
    </lineage>
</organism>
<evidence type="ECO:0000313" key="1">
    <source>
        <dbReference type="EMBL" id="SVB05510.1"/>
    </source>
</evidence>
<dbReference type="Gene3D" id="3.40.50.10610">
    <property type="entry name" value="ABC-type transport auxiliary lipoprotein component"/>
    <property type="match status" value="1"/>
</dbReference>
<protein>
    <submittedName>
        <fullName evidence="1">Uncharacterized protein</fullName>
    </submittedName>
</protein>
<dbReference type="AlphaFoldDB" id="A0A382AVB6"/>